<organism evidence="3 4">
    <name type="scientific">Kipferlia bialata</name>
    <dbReference type="NCBI Taxonomy" id="797122"/>
    <lineage>
        <taxon>Eukaryota</taxon>
        <taxon>Metamonada</taxon>
        <taxon>Carpediemonas-like organisms</taxon>
        <taxon>Kipferlia</taxon>
    </lineage>
</organism>
<name>A0A9K3D6Z5_9EUKA</name>
<dbReference type="EMBL" id="BDIP01005201">
    <property type="protein sequence ID" value="GIQ89585.1"/>
    <property type="molecule type" value="Genomic_DNA"/>
</dbReference>
<comment type="caution">
    <text evidence="3">The sequence shown here is derived from an EMBL/GenBank/DDBJ whole genome shotgun (WGS) entry which is preliminary data.</text>
</comment>
<accession>A0A9K3D6Z5</accession>
<dbReference type="Pfam" id="PF00856">
    <property type="entry name" value="SET"/>
    <property type="match status" value="1"/>
</dbReference>
<feature type="region of interest" description="Disordered" evidence="1">
    <location>
        <begin position="80"/>
        <end position="101"/>
    </location>
</feature>
<reference evidence="3 4" key="1">
    <citation type="journal article" date="2018" name="PLoS ONE">
        <title>The draft genome of Kipferlia bialata reveals reductive genome evolution in fornicate parasites.</title>
        <authorList>
            <person name="Tanifuji G."/>
            <person name="Takabayashi S."/>
            <person name="Kume K."/>
            <person name="Takagi M."/>
            <person name="Nakayama T."/>
            <person name="Kamikawa R."/>
            <person name="Inagaki Y."/>
            <person name="Hashimoto T."/>
        </authorList>
    </citation>
    <scope>NUCLEOTIDE SEQUENCE [LARGE SCALE GENOMIC DNA]</scope>
    <source>
        <strain evidence="3">NY0173</strain>
    </source>
</reference>
<dbReference type="InterPro" id="IPR046341">
    <property type="entry name" value="SET_dom_sf"/>
</dbReference>
<protein>
    <recommendedName>
        <fullName evidence="2">SET domain-containing protein</fullName>
    </recommendedName>
</protein>
<dbReference type="Gene3D" id="2.170.270.10">
    <property type="entry name" value="SET domain"/>
    <property type="match status" value="1"/>
</dbReference>
<gene>
    <name evidence="3" type="ORF">KIPB_012089</name>
</gene>
<dbReference type="InterPro" id="IPR053185">
    <property type="entry name" value="SET_domain_protein"/>
</dbReference>
<keyword evidence="4" id="KW-1185">Reference proteome</keyword>
<dbReference type="PANTHER" id="PTHR47332:SF4">
    <property type="entry name" value="SET DOMAIN-CONTAINING PROTEIN 5"/>
    <property type="match status" value="1"/>
</dbReference>
<evidence type="ECO:0000313" key="4">
    <source>
        <dbReference type="Proteomes" id="UP000265618"/>
    </source>
</evidence>
<dbReference type="SUPFAM" id="SSF82199">
    <property type="entry name" value="SET domain"/>
    <property type="match status" value="1"/>
</dbReference>
<dbReference type="AlphaFoldDB" id="A0A9K3D6Z5"/>
<evidence type="ECO:0000313" key="3">
    <source>
        <dbReference type="EMBL" id="GIQ89585.1"/>
    </source>
</evidence>
<feature type="region of interest" description="Disordered" evidence="1">
    <location>
        <begin position="1"/>
        <end position="21"/>
    </location>
</feature>
<dbReference type="Proteomes" id="UP000265618">
    <property type="component" value="Unassembled WGS sequence"/>
</dbReference>
<dbReference type="SMART" id="SM00317">
    <property type="entry name" value="SET"/>
    <property type="match status" value="1"/>
</dbReference>
<feature type="compositionally biased region" description="Basic and acidic residues" evidence="1">
    <location>
        <begin position="80"/>
        <end position="95"/>
    </location>
</feature>
<sequence length="247" mass="27268">EGPTYTSGPISVRVRGEGQGERGGIVATGSIKRGQMVLREYPIILLPKDDNSVTVAGTEKCLKELPQELQDAFWALSDRAEAERERDRETGETGETKGPSLSLKLPKTLQGVITHNCFSCEDSHPPPFHNCVCLTASRFNHSCVPNVTRYWNSDENAMVFHASRDIEAGEELFISRVPIKACYAERQRLLREACTECRCALCTASEEERAVHDALCAQDEAYLDAVETGMEELDFEGVVSTLKQVGA</sequence>
<dbReference type="PROSITE" id="PS50280">
    <property type="entry name" value="SET"/>
    <property type="match status" value="1"/>
</dbReference>
<feature type="domain" description="SET" evidence="2">
    <location>
        <begin position="8"/>
        <end position="177"/>
    </location>
</feature>
<dbReference type="OrthoDB" id="265717at2759"/>
<evidence type="ECO:0000259" key="2">
    <source>
        <dbReference type="PROSITE" id="PS50280"/>
    </source>
</evidence>
<proteinExistence type="predicted"/>
<evidence type="ECO:0000256" key="1">
    <source>
        <dbReference type="SAM" id="MobiDB-lite"/>
    </source>
</evidence>
<dbReference type="PANTHER" id="PTHR47332">
    <property type="entry name" value="SET DOMAIN-CONTAINING PROTEIN 5"/>
    <property type="match status" value="1"/>
</dbReference>
<dbReference type="CDD" id="cd20071">
    <property type="entry name" value="SET_SMYD"/>
    <property type="match status" value="1"/>
</dbReference>
<dbReference type="InterPro" id="IPR001214">
    <property type="entry name" value="SET_dom"/>
</dbReference>
<feature type="non-terminal residue" evidence="3">
    <location>
        <position position="1"/>
    </location>
</feature>